<dbReference type="Proteomes" id="UP000078532">
    <property type="component" value="Unassembled WGS sequence"/>
</dbReference>
<evidence type="ECO:0000313" key="1">
    <source>
        <dbReference type="EMBL" id="OAT82324.1"/>
    </source>
</evidence>
<organism evidence="1 2">
    <name type="scientific">Desulfotomaculum copahuensis</name>
    <dbReference type="NCBI Taxonomy" id="1838280"/>
    <lineage>
        <taxon>Bacteria</taxon>
        <taxon>Bacillati</taxon>
        <taxon>Bacillota</taxon>
        <taxon>Clostridia</taxon>
        <taxon>Eubacteriales</taxon>
        <taxon>Desulfotomaculaceae</taxon>
        <taxon>Desulfotomaculum</taxon>
    </lineage>
</organism>
<proteinExistence type="predicted"/>
<protein>
    <submittedName>
        <fullName evidence="1">Uncharacterized protein</fullName>
    </submittedName>
</protein>
<dbReference type="EMBL" id="LYVF01000137">
    <property type="protein sequence ID" value="OAT82324.1"/>
    <property type="molecule type" value="Genomic_DNA"/>
</dbReference>
<dbReference type="RefSeq" id="WP_066667851.1">
    <property type="nucleotide sequence ID" value="NZ_LYVF01000137.1"/>
</dbReference>
<gene>
    <name evidence="1" type="ORF">A6M21_09250</name>
</gene>
<reference evidence="1 2" key="1">
    <citation type="submission" date="2016-04" db="EMBL/GenBank/DDBJ databases">
        <authorList>
            <person name="Evans L.H."/>
            <person name="Alamgir A."/>
            <person name="Owens N."/>
            <person name="Weber N.D."/>
            <person name="Virtaneva K."/>
            <person name="Barbian K."/>
            <person name="Babar A."/>
            <person name="Rosenke K."/>
        </authorList>
    </citation>
    <scope>NUCLEOTIDE SEQUENCE [LARGE SCALE GENOMIC DNA]</scope>
    <source>
        <strain evidence="1 2">LMa1</strain>
    </source>
</reference>
<dbReference type="OrthoDB" id="3199431at2"/>
<sequence>MEKLKSVAWGEKGVSRFFEQWGHGGDATLEVFDALEEMQDHVPPELFEIVKGAGQEPPLEDLDI</sequence>
<keyword evidence="2" id="KW-1185">Reference proteome</keyword>
<dbReference type="NCBIfam" id="TIGR04342">
    <property type="entry name" value="EXLDI"/>
    <property type="match status" value="1"/>
</dbReference>
<comment type="caution">
    <text evidence="1">The sequence shown here is derived from an EMBL/GenBank/DDBJ whole genome shotgun (WGS) entry which is preliminary data.</text>
</comment>
<evidence type="ECO:0000313" key="2">
    <source>
        <dbReference type="Proteomes" id="UP000078532"/>
    </source>
</evidence>
<dbReference type="AlphaFoldDB" id="A0A1B7LFD5"/>
<name>A0A1B7LFD5_9FIRM</name>
<dbReference type="STRING" id="1838280.A6M21_09250"/>
<accession>A0A1B7LFD5</accession>
<dbReference type="InterPro" id="IPR027580">
    <property type="entry name" value="EXLDI"/>
</dbReference>